<dbReference type="InterPro" id="IPR049163">
    <property type="entry name" value="Pif1-like_2B_dom"/>
</dbReference>
<dbReference type="AlphaFoldDB" id="A0A6L2MU05"/>
<proteinExistence type="predicted"/>
<dbReference type="InterPro" id="IPR027417">
    <property type="entry name" value="P-loop_NTPase"/>
</dbReference>
<dbReference type="PANTHER" id="PTHR10492:SF96">
    <property type="entry name" value="ATP-DEPENDENT DNA HELICASE"/>
    <property type="match status" value="1"/>
</dbReference>
<dbReference type="SUPFAM" id="SSF52540">
    <property type="entry name" value="P-loop containing nucleoside triphosphate hydrolases"/>
    <property type="match status" value="1"/>
</dbReference>
<sequence length="260" mass="29139">MFAQWLMDVGNDKIGIPDDSDPDNTSWVDIPDEYGMPNDDNGILNLINFIYDDDTLHHPSAQKRQEKAIICPKNDTAGVIYSKILSLLTTTTRTYLSYNDAIPHTHDRGEIELLYLKEYLNSLSFPGLPPHSLTLKVGSPIMLLCNMNISGGLCNGTCIIVSQLLPKVTEARIITGIRINQKVFLPCILLTMKDPRTPFIFRRKQFPVKLMAITNYPDTAAASKGKMIAIEPEVSNIASLKPTNSNKIIEAIMYRKWVSK</sequence>
<accession>A0A6L2MU05</accession>
<protein>
    <submittedName>
        <fullName evidence="2">DNA helicase</fullName>
    </submittedName>
</protein>
<comment type="caution">
    <text evidence="2">The sequence shown here is derived from an EMBL/GenBank/DDBJ whole genome shotgun (WGS) entry which is preliminary data.</text>
</comment>
<name>A0A6L2MU05_TANCI</name>
<keyword evidence="2" id="KW-0347">Helicase</keyword>
<gene>
    <name evidence="2" type="ORF">Tci_049446</name>
</gene>
<evidence type="ECO:0000313" key="2">
    <source>
        <dbReference type="EMBL" id="GEU77468.1"/>
    </source>
</evidence>
<dbReference type="PANTHER" id="PTHR10492">
    <property type="match status" value="1"/>
</dbReference>
<organism evidence="2">
    <name type="scientific">Tanacetum cinerariifolium</name>
    <name type="common">Dalmatian daisy</name>
    <name type="synonym">Chrysanthemum cinerariifolium</name>
    <dbReference type="NCBI Taxonomy" id="118510"/>
    <lineage>
        <taxon>Eukaryota</taxon>
        <taxon>Viridiplantae</taxon>
        <taxon>Streptophyta</taxon>
        <taxon>Embryophyta</taxon>
        <taxon>Tracheophyta</taxon>
        <taxon>Spermatophyta</taxon>
        <taxon>Magnoliopsida</taxon>
        <taxon>eudicotyledons</taxon>
        <taxon>Gunneridae</taxon>
        <taxon>Pentapetalae</taxon>
        <taxon>asterids</taxon>
        <taxon>campanulids</taxon>
        <taxon>Asterales</taxon>
        <taxon>Asteraceae</taxon>
        <taxon>Asteroideae</taxon>
        <taxon>Anthemideae</taxon>
        <taxon>Anthemidinae</taxon>
        <taxon>Tanacetum</taxon>
    </lineage>
</organism>
<feature type="domain" description="DNA helicase Pif1-like 2B" evidence="1">
    <location>
        <begin position="118"/>
        <end position="164"/>
    </location>
</feature>
<keyword evidence="2" id="KW-0547">Nucleotide-binding</keyword>
<dbReference type="EMBL" id="BKCJ010007480">
    <property type="protein sequence ID" value="GEU77468.1"/>
    <property type="molecule type" value="Genomic_DNA"/>
</dbReference>
<dbReference type="GO" id="GO:0004386">
    <property type="term" value="F:helicase activity"/>
    <property type="evidence" value="ECO:0007669"/>
    <property type="project" value="UniProtKB-KW"/>
</dbReference>
<reference evidence="2" key="1">
    <citation type="journal article" date="2019" name="Sci. Rep.">
        <title>Draft genome of Tanacetum cinerariifolium, the natural source of mosquito coil.</title>
        <authorList>
            <person name="Yamashiro T."/>
            <person name="Shiraishi A."/>
            <person name="Satake H."/>
            <person name="Nakayama K."/>
        </authorList>
    </citation>
    <scope>NUCLEOTIDE SEQUENCE</scope>
</reference>
<dbReference type="Pfam" id="PF21530">
    <property type="entry name" value="Pif1_2B_dom"/>
    <property type="match status" value="1"/>
</dbReference>
<keyword evidence="2" id="KW-0378">Hydrolase</keyword>
<evidence type="ECO:0000259" key="1">
    <source>
        <dbReference type="Pfam" id="PF21530"/>
    </source>
</evidence>
<keyword evidence="2" id="KW-0067">ATP-binding</keyword>